<feature type="transmembrane region" description="Helical" evidence="1">
    <location>
        <begin position="299"/>
        <end position="319"/>
    </location>
</feature>
<keyword evidence="1" id="KW-0812">Transmembrane</keyword>
<organism evidence="2 3">
    <name type="scientific">Schleiferilactobacillus perolens DSM 12744</name>
    <dbReference type="NCBI Taxonomy" id="1423792"/>
    <lineage>
        <taxon>Bacteria</taxon>
        <taxon>Bacillati</taxon>
        <taxon>Bacillota</taxon>
        <taxon>Bacilli</taxon>
        <taxon>Lactobacillales</taxon>
        <taxon>Lactobacillaceae</taxon>
        <taxon>Schleiferilactobacillus</taxon>
    </lineage>
</organism>
<dbReference type="Proteomes" id="UP000051330">
    <property type="component" value="Unassembled WGS sequence"/>
</dbReference>
<reference evidence="2 3" key="1">
    <citation type="journal article" date="2015" name="Genome Announc.">
        <title>Expanding the biotechnology potential of lactobacilli through comparative genomics of 213 strains and associated genera.</title>
        <authorList>
            <person name="Sun Z."/>
            <person name="Harris H.M."/>
            <person name="McCann A."/>
            <person name="Guo C."/>
            <person name="Argimon S."/>
            <person name="Zhang W."/>
            <person name="Yang X."/>
            <person name="Jeffery I.B."/>
            <person name="Cooney J.C."/>
            <person name="Kagawa T.F."/>
            <person name="Liu W."/>
            <person name="Song Y."/>
            <person name="Salvetti E."/>
            <person name="Wrobel A."/>
            <person name="Rasinkangas P."/>
            <person name="Parkhill J."/>
            <person name="Rea M.C."/>
            <person name="O'Sullivan O."/>
            <person name="Ritari J."/>
            <person name="Douillard F.P."/>
            <person name="Paul Ross R."/>
            <person name="Yang R."/>
            <person name="Briner A.E."/>
            <person name="Felis G.E."/>
            <person name="de Vos W.M."/>
            <person name="Barrangou R."/>
            <person name="Klaenhammer T.R."/>
            <person name="Caufield P.W."/>
            <person name="Cui Y."/>
            <person name="Zhang H."/>
            <person name="O'Toole P.W."/>
        </authorList>
    </citation>
    <scope>NUCLEOTIDE SEQUENCE [LARGE SCALE GENOMIC DNA]</scope>
    <source>
        <strain evidence="2 3">DSM 12744</strain>
    </source>
</reference>
<protein>
    <recommendedName>
        <fullName evidence="4">ABC transporter permease</fullName>
    </recommendedName>
</protein>
<feature type="transmembrane region" description="Helical" evidence="1">
    <location>
        <begin position="17"/>
        <end position="38"/>
    </location>
</feature>
<proteinExistence type="predicted"/>
<keyword evidence="1" id="KW-0472">Membrane</keyword>
<evidence type="ECO:0008006" key="4">
    <source>
        <dbReference type="Google" id="ProtNLM"/>
    </source>
</evidence>
<accession>A0A0R1MPI2</accession>
<sequence length="335" mass="38013">MSGLGQWFLGRFWRQRTIWIVALLAILCVAGFGGYTWWQRENYRHQETAQLDKVAQTVAFDMMENVSERQFPPKVNDQLQELRRKMIIALSQKRQAVQKGQTKKYLAADITRWQLAGDYYRLDPVGLARYGPYTPTAARDQIAQDRELQRTHQTPEPITVSLALPVFPRRFLQFIVSPIMLFILGLVFNWAWLSDLAGPLPFAVLHARRRWQVLTITWLGAWCTALLFLVVAMSTATVVSQVGGYYLADGRLQGGLRQWHQVFTLHQLTLQGIGATLLATGITTGLVVLLSMLIRRIPLFLLTLAIITGVLTFVPATFWNPFFSFQQFAGGSGLV</sequence>
<comment type="caution">
    <text evidence="2">The sequence shown here is derived from an EMBL/GenBank/DDBJ whole genome shotgun (WGS) entry which is preliminary data.</text>
</comment>
<dbReference type="PATRIC" id="fig|1423792.3.peg.1033"/>
<evidence type="ECO:0000256" key="1">
    <source>
        <dbReference type="SAM" id="Phobius"/>
    </source>
</evidence>
<feature type="transmembrane region" description="Helical" evidence="1">
    <location>
        <begin position="268"/>
        <end position="293"/>
    </location>
</feature>
<name>A0A0R1MPI2_9LACO</name>
<evidence type="ECO:0000313" key="3">
    <source>
        <dbReference type="Proteomes" id="UP000051330"/>
    </source>
</evidence>
<dbReference type="AlphaFoldDB" id="A0A0R1MPI2"/>
<keyword evidence="1" id="KW-1133">Transmembrane helix</keyword>
<dbReference type="EMBL" id="AZEC01000016">
    <property type="protein sequence ID" value="KRL09968.1"/>
    <property type="molecule type" value="Genomic_DNA"/>
</dbReference>
<evidence type="ECO:0000313" key="2">
    <source>
        <dbReference type="EMBL" id="KRL09968.1"/>
    </source>
</evidence>
<gene>
    <name evidence="2" type="ORF">FD09_GL001011</name>
</gene>
<dbReference type="STRING" id="1423792.FD09_GL001011"/>
<keyword evidence="3" id="KW-1185">Reference proteome</keyword>
<dbReference type="RefSeq" id="WP_057822154.1">
    <property type="nucleotide sequence ID" value="NZ_AZEC01000016.1"/>
</dbReference>
<feature type="transmembrane region" description="Helical" evidence="1">
    <location>
        <begin position="171"/>
        <end position="192"/>
    </location>
</feature>
<feature type="transmembrane region" description="Helical" evidence="1">
    <location>
        <begin position="219"/>
        <end position="247"/>
    </location>
</feature>